<dbReference type="AlphaFoldDB" id="A0AAD5T9L7"/>
<protein>
    <recommendedName>
        <fullName evidence="3">Glycosyltransferase</fullName>
    </recommendedName>
</protein>
<organism evidence="1 2">
    <name type="scientific">Physocladia obscura</name>
    <dbReference type="NCBI Taxonomy" id="109957"/>
    <lineage>
        <taxon>Eukaryota</taxon>
        <taxon>Fungi</taxon>
        <taxon>Fungi incertae sedis</taxon>
        <taxon>Chytridiomycota</taxon>
        <taxon>Chytridiomycota incertae sedis</taxon>
        <taxon>Chytridiomycetes</taxon>
        <taxon>Chytridiales</taxon>
        <taxon>Chytriomycetaceae</taxon>
        <taxon>Physocladia</taxon>
    </lineage>
</organism>
<name>A0AAD5T9L7_9FUNG</name>
<accession>A0AAD5T9L7</accession>
<sequence>MVRINELRNSVRLVNAGVLKNTERIISTENDFEYSGRLNFSKLEWKPLLDVLSQAEKNQYDELRNEAKKKFHAVTFFEARYEVKQIERLPNLFPLPKKKDNLANDLDLADEDETLNFSNFESETEHLNVFDGSENDLNEYTANIEARKSIIDFKKLSLSDNISKLAEAAGIDEKLIKKLLFDRLKNTLGSEELDEIIVEKRDDFKPITKWNGDKNYIYKDGLPTCLEAPESHCIVSMEPSLSTNQNHFTNFSPIHDSLIGEKIKRARFIGNNICQTFNASKNDLLHYIGVHQCPKARQMIVPLPKAKTRPQANINLKKRKKKKMLDELHGISEISPVLPNLIVRYIKIDKIRYHQFHNPAIITFPNSFISTEGYVFNDKIIMQLGAHCSDSVLEDPHYLTVLQEFQNSVSIFPEVFVASTSIDRGVFSPHWLLLEILPRIVSHFKELNANPHIHIHYNGGGKQFLTKVLRFLGLSEYKLKNSGINTVEGRLISGPVASKIVHIPEPSLSCLIPGEWQLNQMRSLIMNKLALDFRQQQRAWREILVVKSNNGIVDNHDAVVYMIKKEFRSFTVRVLIDGGDDLSSVRETFAMFHAAKIIIAPEGAALGYLVASRFASSIIEILPEPQNKASWNLSYSTAARYLGVTWFGMVLPKESKTVDLVELHGVIVAIIADVK</sequence>
<evidence type="ECO:0000313" key="2">
    <source>
        <dbReference type="Proteomes" id="UP001211907"/>
    </source>
</evidence>
<keyword evidence="2" id="KW-1185">Reference proteome</keyword>
<evidence type="ECO:0000313" key="1">
    <source>
        <dbReference type="EMBL" id="KAJ3139768.1"/>
    </source>
</evidence>
<dbReference type="Proteomes" id="UP001211907">
    <property type="component" value="Unassembled WGS sequence"/>
</dbReference>
<gene>
    <name evidence="1" type="ORF">HK100_011110</name>
</gene>
<comment type="caution">
    <text evidence="1">The sequence shown here is derived from an EMBL/GenBank/DDBJ whole genome shotgun (WGS) entry which is preliminary data.</text>
</comment>
<evidence type="ECO:0008006" key="3">
    <source>
        <dbReference type="Google" id="ProtNLM"/>
    </source>
</evidence>
<proteinExistence type="predicted"/>
<reference evidence="1" key="1">
    <citation type="submission" date="2020-05" db="EMBL/GenBank/DDBJ databases">
        <title>Phylogenomic resolution of chytrid fungi.</title>
        <authorList>
            <person name="Stajich J.E."/>
            <person name="Amses K."/>
            <person name="Simmons R."/>
            <person name="Seto K."/>
            <person name="Myers J."/>
            <person name="Bonds A."/>
            <person name="Quandt C.A."/>
            <person name="Barry K."/>
            <person name="Liu P."/>
            <person name="Grigoriev I."/>
            <person name="Longcore J.E."/>
            <person name="James T.Y."/>
        </authorList>
    </citation>
    <scope>NUCLEOTIDE SEQUENCE</scope>
    <source>
        <strain evidence="1">JEL0513</strain>
    </source>
</reference>
<dbReference type="EMBL" id="JADGJH010000065">
    <property type="protein sequence ID" value="KAJ3139768.1"/>
    <property type="molecule type" value="Genomic_DNA"/>
</dbReference>